<dbReference type="InterPro" id="IPR001304">
    <property type="entry name" value="C-type_lectin-like"/>
</dbReference>
<keyword evidence="1" id="KW-0677">Repeat</keyword>
<reference evidence="6" key="3">
    <citation type="submission" date="2025-09" db="UniProtKB">
        <authorList>
            <consortium name="Ensembl"/>
        </authorList>
    </citation>
    <scope>IDENTIFICATION</scope>
</reference>
<evidence type="ECO:0000259" key="5">
    <source>
        <dbReference type="PROSITE" id="PS50853"/>
    </source>
</evidence>
<feature type="domain" description="Fibronectin type-III" evidence="5">
    <location>
        <begin position="518"/>
        <end position="607"/>
    </location>
</feature>
<feature type="domain" description="C-type lectin" evidence="4">
    <location>
        <begin position="20"/>
        <end position="144"/>
    </location>
</feature>
<dbReference type="Proteomes" id="UP000472265">
    <property type="component" value="Chromosome 10"/>
</dbReference>
<feature type="domain" description="Fibronectin type-III" evidence="5">
    <location>
        <begin position="1036"/>
        <end position="1124"/>
    </location>
</feature>
<evidence type="ECO:0000256" key="3">
    <source>
        <dbReference type="SAM" id="SignalP"/>
    </source>
</evidence>
<keyword evidence="7" id="KW-1185">Reference proteome</keyword>
<dbReference type="InterPro" id="IPR016187">
    <property type="entry name" value="CTDL_fold"/>
</dbReference>
<dbReference type="InterPro" id="IPR003961">
    <property type="entry name" value="FN3_dom"/>
</dbReference>
<dbReference type="InParanoid" id="A0A671VQD3"/>
<name>A0A671VQD3_SPAAU</name>
<reference evidence="6" key="2">
    <citation type="submission" date="2025-08" db="UniProtKB">
        <authorList>
            <consortium name="Ensembl"/>
        </authorList>
    </citation>
    <scope>IDENTIFICATION</scope>
</reference>
<dbReference type="PROSITE" id="PS00615">
    <property type="entry name" value="C_TYPE_LECTIN_1"/>
    <property type="match status" value="2"/>
</dbReference>
<dbReference type="InterPro" id="IPR013783">
    <property type="entry name" value="Ig-like_fold"/>
</dbReference>
<organism evidence="6 7">
    <name type="scientific">Sparus aurata</name>
    <name type="common">Gilthead sea bream</name>
    <dbReference type="NCBI Taxonomy" id="8175"/>
    <lineage>
        <taxon>Eukaryota</taxon>
        <taxon>Metazoa</taxon>
        <taxon>Chordata</taxon>
        <taxon>Craniata</taxon>
        <taxon>Vertebrata</taxon>
        <taxon>Euteleostomi</taxon>
        <taxon>Actinopterygii</taxon>
        <taxon>Neopterygii</taxon>
        <taxon>Teleostei</taxon>
        <taxon>Neoteleostei</taxon>
        <taxon>Acanthomorphata</taxon>
        <taxon>Eupercaria</taxon>
        <taxon>Spariformes</taxon>
        <taxon>Sparidae</taxon>
        <taxon>Sparus</taxon>
    </lineage>
</organism>
<feature type="domain" description="Fibronectin type-III" evidence="5">
    <location>
        <begin position="346"/>
        <end position="434"/>
    </location>
</feature>
<evidence type="ECO:0000313" key="6">
    <source>
        <dbReference type="Ensembl" id="ENSSAUP00010028650.1"/>
    </source>
</evidence>
<feature type="domain" description="Fibronectin type-III" evidence="5">
    <location>
        <begin position="1208"/>
        <end position="1296"/>
    </location>
</feature>
<reference evidence="6" key="1">
    <citation type="submission" date="2021-04" db="EMBL/GenBank/DDBJ databases">
        <authorList>
            <consortium name="Wellcome Sanger Institute Data Sharing"/>
        </authorList>
    </citation>
    <scope>NUCLEOTIDE SEQUENCE [LARGE SCALE GENOMIC DNA]</scope>
</reference>
<gene>
    <name evidence="6" type="primary">LOC115589461</name>
</gene>
<feature type="domain" description="C-type lectin" evidence="4">
    <location>
        <begin position="143"/>
        <end position="256"/>
    </location>
</feature>
<dbReference type="SMART" id="SM00060">
    <property type="entry name" value="FN3"/>
    <property type="match status" value="13"/>
</dbReference>
<dbReference type="PANTHER" id="PTHR46708">
    <property type="entry name" value="TENASCIN"/>
    <property type="match status" value="1"/>
</dbReference>
<dbReference type="InterPro" id="IPR036116">
    <property type="entry name" value="FN3_sf"/>
</dbReference>
<protein>
    <submittedName>
        <fullName evidence="6">Uncharacterized protein</fullName>
    </submittedName>
</protein>
<keyword evidence="2" id="KW-1015">Disulfide bond</keyword>
<accession>A0A671VQD3</accession>
<dbReference type="InterPro" id="IPR050991">
    <property type="entry name" value="ECM_Regulatory_Proteins"/>
</dbReference>
<evidence type="ECO:0000256" key="2">
    <source>
        <dbReference type="ARBA" id="ARBA00023157"/>
    </source>
</evidence>
<evidence type="ECO:0000313" key="7">
    <source>
        <dbReference type="Proteomes" id="UP000472265"/>
    </source>
</evidence>
<dbReference type="SMART" id="SM00034">
    <property type="entry name" value="CLECT"/>
    <property type="match status" value="2"/>
</dbReference>
<evidence type="ECO:0000256" key="1">
    <source>
        <dbReference type="ARBA" id="ARBA00022737"/>
    </source>
</evidence>
<dbReference type="PANTHER" id="PTHR46708:SF2">
    <property type="entry name" value="FIBRONECTIN TYPE-III DOMAIN-CONTAINING PROTEIN"/>
    <property type="match status" value="1"/>
</dbReference>
<dbReference type="Pfam" id="PF00059">
    <property type="entry name" value="Lectin_C"/>
    <property type="match status" value="2"/>
</dbReference>
<proteinExistence type="predicted"/>
<dbReference type="SUPFAM" id="SSF49265">
    <property type="entry name" value="Fibronectin type III"/>
    <property type="match status" value="8"/>
</dbReference>
<dbReference type="Gene3D" id="3.10.100.10">
    <property type="entry name" value="Mannose-Binding Protein A, subunit A"/>
    <property type="match status" value="2"/>
</dbReference>
<dbReference type="Gene3D" id="2.60.40.10">
    <property type="entry name" value="Immunoglobulins"/>
    <property type="match status" value="13"/>
</dbReference>
<sequence>MDYALIIFVLTGALVDVASAQTRQFYFVSSPLNWTDAQSFCRQTYTDLATIENTADVNAVISTASHYTGKAWIGLYDELINSWRWSLNDSSFYGEGETEFRNWYTGQPNNLGGQQHCVELFTGSPYFGTWGDTQCSVEKPFVCYNGTANGTISFVKVDTPLNWTEAQRFCRENYVDLASIRNQTENSIITNLANGSFVWIGLHREKLWSDGSTSLFRHWAVGQPNLSGEECVTTSFNDSGRWSDDNCTFNFSFICFKTIPPNTDSFRSAGQDETSITLQWNEVNNNVSFILQFNGTEINITAPVGGGPVTHTVSSLTAGTKYTFTLFSVFENVRSSGVNLTAVTAPPNTDSFRSAGQDETSITLQWNEVNNNVSFILQFNGTEINITAPVGGGPVTHTVSSLTAGTKYTFTLFSVFENIRSSGVNLTAVTAPPNTDSFRSAGQNETSITLQWNEVNNNVSFILQFNGTQTNISAPVGGGPVIHTVSSLTAGTKYTFTLFSVFENVRSSGVNLTAVTAPPNKDSFRSVRQNETSITLQWNEVNNNNVSFILQFNGTEINITAPVGGGPVTHTVSSLTAGTEYTFTLFSVFENVRSSGVNLTAVTAPPNTDSFRSAGQNETSITLQWNEVNNNVSFILQFNGTEINITAPVGGGPVTHTVSSLTAGTEYTFTLFSVFENVRSSGVNLTTVTAPPNKDSFRSVRQNETSITLQWNEVNNNNVSFILQFNGTEINITAPVGGGPVTHTVSSLTAGTEYTFTLFSVFENVRSSGVNLTAVTAPPNTDSFRSAGQNETSITLQWNEVNNNISFILQFNETQINISAPVGGGPVTHTVSSLTAGTKYTFTLFSVFENVRSSGVNLTAVTAPPNTDSFRSAGQNETSITLQWNEVNNNVSFILQFNGTEINITAPVGGGPVTHTVSSLTAGTEYTFTLFSVFENIRSSGVNLTAVTATLNTDSFRSAGQNETSITLQWNNFNYNVSFILQFNGTEINITAPVGGGPVTHTVSSLTAGTEYTFTLFSVFENVRSSGVNLTAVTAPPNADSFRSAGQNETSITLQWNKVNNNVSFILQFNGTQTNISAPVGGGPVTHTVSSLTAGTEYTFTLFSVFENVRSSGVNLTAVTAPPNTDSFRSAGQNETSITLQWNEVNNNVSFILQFNGTEINITAPVGGGPVTHTVSSLTAGTEYTFTLFSVFENVRSSGVNITAVTVPPNAISFRSTGQEETSITLQWNKVNNNVGFILQFNGTEINITAPVGGGPVTHTVSSLTAGTEYTFTLFSVFENFESSGVNLTAVTAPPNTDSFRSTGQNETSITLQWNKVNNNVSFILQFNGTEINITAPVGGGPVTHTVSSLTAGTKYTFTLFSVFENVRSSGVNLTAVTDQQTMLLD</sequence>
<keyword evidence="3" id="KW-0732">Signal</keyword>
<evidence type="ECO:0000259" key="4">
    <source>
        <dbReference type="PROSITE" id="PS50041"/>
    </source>
</evidence>
<feature type="domain" description="Fibronectin type-III" evidence="5">
    <location>
        <begin position="691"/>
        <end position="780"/>
    </location>
</feature>
<dbReference type="Ensembl" id="ENSSAUT00010030203.1">
    <property type="protein sequence ID" value="ENSSAUP00010028650.1"/>
    <property type="gene ID" value="ENSSAUG00010012332.1"/>
</dbReference>
<dbReference type="InterPro" id="IPR018378">
    <property type="entry name" value="C-type_lectin_CS"/>
</dbReference>
<dbReference type="InterPro" id="IPR016186">
    <property type="entry name" value="C-type_lectin-like/link_sf"/>
</dbReference>
<dbReference type="PROSITE" id="PS50041">
    <property type="entry name" value="C_TYPE_LECTIN_2"/>
    <property type="match status" value="2"/>
</dbReference>
<dbReference type="CDD" id="cd03602">
    <property type="entry name" value="CLECT_1"/>
    <property type="match status" value="2"/>
</dbReference>
<dbReference type="GeneTree" id="ENSGT01100000263473"/>
<feature type="signal peptide" evidence="3">
    <location>
        <begin position="1"/>
        <end position="20"/>
    </location>
</feature>
<feature type="chain" id="PRO_5025417845" evidence="3">
    <location>
        <begin position="21"/>
        <end position="1386"/>
    </location>
</feature>
<feature type="domain" description="Fibronectin type-III" evidence="5">
    <location>
        <begin position="864"/>
        <end position="953"/>
    </location>
</feature>
<dbReference type="PROSITE" id="PS50853">
    <property type="entry name" value="FN3"/>
    <property type="match status" value="6"/>
</dbReference>
<dbReference type="SUPFAM" id="SSF56436">
    <property type="entry name" value="C-type lectin-like"/>
    <property type="match status" value="2"/>
</dbReference>
<dbReference type="CDD" id="cd00063">
    <property type="entry name" value="FN3"/>
    <property type="match status" value="4"/>
</dbReference>